<gene>
    <name evidence="2" type="primary">Acey_s0776.g2261</name>
    <name evidence="2" type="ORF">Y032_0776g2261</name>
</gene>
<evidence type="ECO:0008006" key="4">
    <source>
        <dbReference type="Google" id="ProtNLM"/>
    </source>
</evidence>
<organism evidence="2 3">
    <name type="scientific">Ancylostoma ceylanicum</name>
    <dbReference type="NCBI Taxonomy" id="53326"/>
    <lineage>
        <taxon>Eukaryota</taxon>
        <taxon>Metazoa</taxon>
        <taxon>Ecdysozoa</taxon>
        <taxon>Nematoda</taxon>
        <taxon>Chromadorea</taxon>
        <taxon>Rhabditida</taxon>
        <taxon>Rhabditina</taxon>
        <taxon>Rhabditomorpha</taxon>
        <taxon>Strongyloidea</taxon>
        <taxon>Ancylostomatidae</taxon>
        <taxon>Ancylostomatinae</taxon>
        <taxon>Ancylostoma</taxon>
    </lineage>
</organism>
<name>A0A016WF51_9BILA</name>
<feature type="compositionally biased region" description="Polar residues" evidence="1">
    <location>
        <begin position="69"/>
        <end position="80"/>
    </location>
</feature>
<feature type="region of interest" description="Disordered" evidence="1">
    <location>
        <begin position="68"/>
        <end position="95"/>
    </location>
</feature>
<keyword evidence="3" id="KW-1185">Reference proteome</keyword>
<dbReference type="EMBL" id="JARK01000376">
    <property type="protein sequence ID" value="EYC37613.1"/>
    <property type="molecule type" value="Genomic_DNA"/>
</dbReference>
<proteinExistence type="predicted"/>
<reference evidence="3" key="1">
    <citation type="journal article" date="2015" name="Nat. Genet.">
        <title>The genome and transcriptome of the zoonotic hookworm Ancylostoma ceylanicum identify infection-specific gene families.</title>
        <authorList>
            <person name="Schwarz E.M."/>
            <person name="Hu Y."/>
            <person name="Antoshechkin I."/>
            <person name="Miller M.M."/>
            <person name="Sternberg P.W."/>
            <person name="Aroian R.V."/>
        </authorList>
    </citation>
    <scope>NUCLEOTIDE SEQUENCE</scope>
    <source>
        <strain evidence="3">HY135</strain>
    </source>
</reference>
<dbReference type="AlphaFoldDB" id="A0A016WF51"/>
<comment type="caution">
    <text evidence="2">The sequence shown here is derived from an EMBL/GenBank/DDBJ whole genome shotgun (WGS) entry which is preliminary data.</text>
</comment>
<sequence>MLEMHFATLLPPASLASKPLAQPCYRGAVYLITCRGCGQKYVGETVRPLNQRLMSTAEHFTIRAHTRRTVSSEIEPSSTHKNVHQISRLRFSTAS</sequence>
<evidence type="ECO:0000256" key="1">
    <source>
        <dbReference type="SAM" id="MobiDB-lite"/>
    </source>
</evidence>
<accession>A0A016WF51</accession>
<evidence type="ECO:0000313" key="2">
    <source>
        <dbReference type="EMBL" id="EYC37613.1"/>
    </source>
</evidence>
<dbReference type="Proteomes" id="UP000024635">
    <property type="component" value="Unassembled WGS sequence"/>
</dbReference>
<evidence type="ECO:0000313" key="3">
    <source>
        <dbReference type="Proteomes" id="UP000024635"/>
    </source>
</evidence>
<protein>
    <recommendedName>
        <fullName evidence="4">GIY-YIG domain-containing protein</fullName>
    </recommendedName>
</protein>